<keyword evidence="2 4" id="KW-0694">RNA-binding</keyword>
<dbReference type="SMART" id="SM00363">
    <property type="entry name" value="S4"/>
    <property type="match status" value="1"/>
</dbReference>
<evidence type="ECO:0000259" key="5">
    <source>
        <dbReference type="SMART" id="SM00363"/>
    </source>
</evidence>
<keyword evidence="7" id="KW-1185">Reference proteome</keyword>
<keyword evidence="3 4" id="KW-0238">DNA-binding</keyword>
<name>A0A7Z0QU91_9GAMM</name>
<evidence type="ECO:0000313" key="6">
    <source>
        <dbReference type="EMBL" id="NYZ63947.1"/>
    </source>
</evidence>
<evidence type="ECO:0000313" key="7">
    <source>
        <dbReference type="Proteomes" id="UP000589896"/>
    </source>
</evidence>
<evidence type="ECO:0000256" key="1">
    <source>
        <dbReference type="ARBA" id="ARBA00008396"/>
    </source>
</evidence>
<dbReference type="RefSeq" id="WP_180546134.1">
    <property type="nucleotide sequence ID" value="NZ_JACCJZ010000020.1"/>
</dbReference>
<dbReference type="AlphaFoldDB" id="A0A7Z0QU91"/>
<organism evidence="6 7">
    <name type="scientific">Luteimonas deserti</name>
    <dbReference type="NCBI Taxonomy" id="2752306"/>
    <lineage>
        <taxon>Bacteria</taxon>
        <taxon>Pseudomonadati</taxon>
        <taxon>Pseudomonadota</taxon>
        <taxon>Gammaproteobacteria</taxon>
        <taxon>Lysobacterales</taxon>
        <taxon>Lysobacteraceae</taxon>
        <taxon>Luteimonas</taxon>
    </lineage>
</organism>
<dbReference type="InterPro" id="IPR036986">
    <property type="entry name" value="S4_RNA-bd_sf"/>
</dbReference>
<gene>
    <name evidence="6" type="ORF">H0E82_14460</name>
</gene>
<evidence type="ECO:0000256" key="4">
    <source>
        <dbReference type="PIRNR" id="PIRNR016821"/>
    </source>
</evidence>
<dbReference type="Gene3D" id="3.10.290.10">
    <property type="entry name" value="RNA-binding S4 domain"/>
    <property type="match status" value="1"/>
</dbReference>
<feature type="domain" description="RNA-binding S4" evidence="5">
    <location>
        <begin position="13"/>
        <end position="75"/>
    </location>
</feature>
<evidence type="ECO:0000256" key="2">
    <source>
        <dbReference type="ARBA" id="ARBA00022884"/>
    </source>
</evidence>
<dbReference type="SUPFAM" id="SSF55174">
    <property type="entry name" value="Alpha-L RNA-binding motif"/>
    <property type="match status" value="1"/>
</dbReference>
<dbReference type="GO" id="GO:0034605">
    <property type="term" value="P:cellular response to heat"/>
    <property type="evidence" value="ECO:0007669"/>
    <property type="project" value="InterPro"/>
</dbReference>
<dbReference type="Proteomes" id="UP000589896">
    <property type="component" value="Unassembled WGS sequence"/>
</dbReference>
<dbReference type="CDD" id="cd00165">
    <property type="entry name" value="S4"/>
    <property type="match status" value="1"/>
</dbReference>
<protein>
    <recommendedName>
        <fullName evidence="4">Heat shock protein 15</fullName>
    </recommendedName>
</protein>
<proteinExistence type="inferred from homology"/>
<dbReference type="InterPro" id="IPR025708">
    <property type="entry name" value="HSP15"/>
</dbReference>
<dbReference type="InterPro" id="IPR002942">
    <property type="entry name" value="S4_RNA-bd"/>
</dbReference>
<comment type="caution">
    <text evidence="6">The sequence shown here is derived from an EMBL/GenBank/DDBJ whole genome shotgun (WGS) entry which is preliminary data.</text>
</comment>
<comment type="similarity">
    <text evidence="1 4">Belongs to the HSP15 family.</text>
</comment>
<dbReference type="PIRSF" id="PIRSF016821">
    <property type="entry name" value="HSP15"/>
    <property type="match status" value="1"/>
</dbReference>
<dbReference type="Pfam" id="PF01479">
    <property type="entry name" value="S4"/>
    <property type="match status" value="1"/>
</dbReference>
<dbReference type="GO" id="GO:0003677">
    <property type="term" value="F:DNA binding"/>
    <property type="evidence" value="ECO:0007669"/>
    <property type="project" value="UniProtKB-KW"/>
</dbReference>
<dbReference type="PROSITE" id="PS50889">
    <property type="entry name" value="S4"/>
    <property type="match status" value="1"/>
</dbReference>
<accession>A0A7Z0QU91</accession>
<dbReference type="EMBL" id="JACCJZ010000020">
    <property type="protein sequence ID" value="NYZ63947.1"/>
    <property type="molecule type" value="Genomic_DNA"/>
</dbReference>
<dbReference type="GO" id="GO:0003727">
    <property type="term" value="F:single-stranded RNA binding"/>
    <property type="evidence" value="ECO:0007669"/>
    <property type="project" value="InterPro"/>
</dbReference>
<evidence type="ECO:0000256" key="3">
    <source>
        <dbReference type="ARBA" id="ARBA00023125"/>
    </source>
</evidence>
<sequence>MTDISPSAARHSVRLDLWLWAARFFKTRAVAKQAIETGKVDVGGQRAKPARAVRIGDCVRVVRGDEIFEIVVAGLSDMRGPASTARTMYSEPEASRVAREARMAELRAARAGYQAPEQKPDKRARRLIRALGDIDAI</sequence>
<dbReference type="GO" id="GO:0043023">
    <property type="term" value="F:ribosomal large subunit binding"/>
    <property type="evidence" value="ECO:0007669"/>
    <property type="project" value="InterPro"/>
</dbReference>
<reference evidence="6 7" key="1">
    <citation type="submission" date="2020-07" db="EMBL/GenBank/DDBJ databases">
        <title>isolation of Luteimonas sp. SJ-16.</title>
        <authorList>
            <person name="Huang X.-X."/>
            <person name="Xu L."/>
            <person name="Sun J.-Q."/>
        </authorList>
    </citation>
    <scope>NUCLEOTIDE SEQUENCE [LARGE SCALE GENOMIC DNA]</scope>
    <source>
        <strain evidence="6 7">SJ-16</strain>
    </source>
</reference>